<gene>
    <name evidence="2" type="ORF">GS399_16575</name>
</gene>
<name>A0A7K1YDW2_9SPHI</name>
<dbReference type="EMBL" id="WVHT01000008">
    <property type="protein sequence ID" value="MXV52590.1"/>
    <property type="molecule type" value="Genomic_DNA"/>
</dbReference>
<dbReference type="AlphaFoldDB" id="A0A7K1YDW2"/>
<organism evidence="2 3">
    <name type="scientific">Hufsiella arboris</name>
    <dbReference type="NCBI Taxonomy" id="2695275"/>
    <lineage>
        <taxon>Bacteria</taxon>
        <taxon>Pseudomonadati</taxon>
        <taxon>Bacteroidota</taxon>
        <taxon>Sphingobacteriia</taxon>
        <taxon>Sphingobacteriales</taxon>
        <taxon>Sphingobacteriaceae</taxon>
        <taxon>Hufsiella</taxon>
    </lineage>
</organism>
<evidence type="ECO:0000313" key="3">
    <source>
        <dbReference type="Proteomes" id="UP000466586"/>
    </source>
</evidence>
<keyword evidence="1" id="KW-1133">Transmembrane helix</keyword>
<keyword evidence="1" id="KW-0812">Transmembrane</keyword>
<comment type="caution">
    <text evidence="2">The sequence shown here is derived from an EMBL/GenBank/DDBJ whole genome shotgun (WGS) entry which is preliminary data.</text>
</comment>
<accession>A0A7K1YDW2</accession>
<keyword evidence="1" id="KW-0472">Membrane</keyword>
<dbReference type="Pfam" id="PF16872">
    <property type="entry name" value="putAbiC"/>
    <property type="match status" value="1"/>
</dbReference>
<feature type="transmembrane region" description="Helical" evidence="1">
    <location>
        <begin position="7"/>
        <end position="27"/>
    </location>
</feature>
<evidence type="ECO:0000313" key="2">
    <source>
        <dbReference type="EMBL" id="MXV52590.1"/>
    </source>
</evidence>
<protein>
    <recommendedName>
        <fullName evidence="4">Phage abortive infection protein</fullName>
    </recommendedName>
</protein>
<evidence type="ECO:0008006" key="4">
    <source>
        <dbReference type="Google" id="ProtNLM"/>
    </source>
</evidence>
<reference evidence="2 3" key="1">
    <citation type="submission" date="2019-11" db="EMBL/GenBank/DDBJ databases">
        <title>Pedobacter sp. HMF7647 Genome sequencing and assembly.</title>
        <authorList>
            <person name="Kang H."/>
            <person name="Kim H."/>
            <person name="Joh K."/>
        </authorList>
    </citation>
    <scope>NUCLEOTIDE SEQUENCE [LARGE SCALE GENOMIC DNA]</scope>
    <source>
        <strain evidence="2 3">HMF7647</strain>
    </source>
</reference>
<proteinExistence type="predicted"/>
<dbReference type="Proteomes" id="UP000466586">
    <property type="component" value="Unassembled WGS sequence"/>
</dbReference>
<keyword evidence="3" id="KW-1185">Reference proteome</keyword>
<dbReference type="InterPro" id="IPR031709">
    <property type="entry name" value="PutAbiC"/>
</dbReference>
<feature type="transmembrane region" description="Helical" evidence="1">
    <location>
        <begin position="47"/>
        <end position="67"/>
    </location>
</feature>
<sequence length="313" mass="36718">MKKFSLPVIFGFSLAGIGLVLIVIFSFSDAFNDGSWTLNAENADNYGGFIGGLIGPIFSLAGFLLLYETIVAQRLSFDRQQRLFEIQQFETKVFDLIHIHRDNVSQMVHRVPWDDNNYYEKARVFIEMRSQFSSLFKIVKAAIDKAVTISVDNKEKASINIAYLILFFGVSKATRPDLEHFLSKYGYDKPLTDPIISKIYLKKTKYNSKTVYYGGHQVRLGHYFRHLFQTVRFVDKATFLEPPQRYEYVKTLRAQLTQYELGIFFLNSLSIGDEWEKNKYITTYEMIKNLPKNFIEDINPKDYYRDFKYEWEK</sequence>
<evidence type="ECO:0000256" key="1">
    <source>
        <dbReference type="SAM" id="Phobius"/>
    </source>
</evidence>
<dbReference type="RefSeq" id="WP_160845762.1">
    <property type="nucleotide sequence ID" value="NZ_WVHT01000008.1"/>
</dbReference>